<feature type="binding site" evidence="5">
    <location>
        <position position="225"/>
    </location>
    <ligand>
        <name>FAD</name>
        <dbReference type="ChEBI" id="CHEBI:57692"/>
    </ligand>
</feature>
<dbReference type="Pfam" id="PF00732">
    <property type="entry name" value="GMC_oxred_N"/>
    <property type="match status" value="1"/>
</dbReference>
<dbReference type="Gene3D" id="3.30.410.40">
    <property type="match status" value="1"/>
</dbReference>
<evidence type="ECO:0000256" key="6">
    <source>
        <dbReference type="SAM" id="MobiDB-lite"/>
    </source>
</evidence>
<evidence type="ECO:0000313" key="9">
    <source>
        <dbReference type="EMBL" id="OHU78121.1"/>
    </source>
</evidence>
<dbReference type="PIRSF" id="PIRSF000137">
    <property type="entry name" value="Alcohol_oxidase"/>
    <property type="match status" value="1"/>
</dbReference>
<name>A0A1S1M3C3_MYCCH</name>
<keyword evidence="3" id="KW-0285">Flavoprotein</keyword>
<keyword evidence="4 5" id="KW-0274">FAD</keyword>
<sequence>MPENKGKHHTFSHIVVGGGSAGAVVASRLSERPDYQVLLIEAGAAPKNDGFPEIVTAYDKYGGDETCQWPALHNRSHQITGVLRAKILGGGSSINAAAFVRATRDDHGRWARYGLPDWGFEETLEFYKKCETADFGDDRWHGRSGPIPVHLRALDDLTEDGQAFVRSSQELGFPFAEDMSLQVDPGVAIYPSNVVGRLRVNTAIAYLNDKVRARSNLTIRGDSTVGRIRFDGNVAKAVVLTDGSEVAASTIVLSAGTIGTAAILLRSGIGPQEHLAELGIPLVRNLPVGQNLSDQANVYVQSNTHRGGSRSKPPIGAGLWTRSSNNHGKSLDLYIGFNQLPNVALSPTGVGFGAVVCQCRPTSRGQMYLTSTDPEADPAVELNLLSTDAEADALAEGIKLYTELTRSEALRSRVIANVFPDGTPVPDEFDAIRAVVRNHAVSTLHVTASAPMGPKGRPEAVTDSTGAVHGVVGLRVADASVLPDVSSQATNAVVVMAAEKLAAAWTGR</sequence>
<dbReference type="InterPro" id="IPR012132">
    <property type="entry name" value="GMC_OxRdtase"/>
</dbReference>
<proteinExistence type="inferred from homology"/>
<evidence type="ECO:0000256" key="5">
    <source>
        <dbReference type="PIRSR" id="PIRSR000137-2"/>
    </source>
</evidence>
<evidence type="ECO:0000259" key="8">
    <source>
        <dbReference type="Pfam" id="PF05199"/>
    </source>
</evidence>
<comment type="caution">
    <text evidence="9">The sequence shown here is derived from an EMBL/GenBank/DDBJ whole genome shotgun (WGS) entry which is preliminary data.</text>
</comment>
<evidence type="ECO:0000256" key="2">
    <source>
        <dbReference type="ARBA" id="ARBA00010790"/>
    </source>
</evidence>
<evidence type="ECO:0000256" key="1">
    <source>
        <dbReference type="ARBA" id="ARBA00001974"/>
    </source>
</evidence>
<dbReference type="GO" id="GO:0016020">
    <property type="term" value="C:membrane"/>
    <property type="evidence" value="ECO:0007669"/>
    <property type="project" value="TreeGrafter"/>
</dbReference>
<feature type="domain" description="Glucose-methanol-choline oxidoreductase N-terminal" evidence="7">
    <location>
        <begin position="12"/>
        <end position="295"/>
    </location>
</feature>
<organism evidence="9 10">
    <name type="scientific">Mycobacteroides chelonae</name>
    <name type="common">Mycobacterium chelonae</name>
    <dbReference type="NCBI Taxonomy" id="1774"/>
    <lineage>
        <taxon>Bacteria</taxon>
        <taxon>Bacillati</taxon>
        <taxon>Actinomycetota</taxon>
        <taxon>Actinomycetes</taxon>
        <taxon>Mycobacteriales</taxon>
        <taxon>Mycobacteriaceae</taxon>
        <taxon>Mycobacteroides</taxon>
    </lineage>
</organism>
<dbReference type="Proteomes" id="UP000179441">
    <property type="component" value="Unassembled WGS sequence"/>
</dbReference>
<dbReference type="InterPro" id="IPR000172">
    <property type="entry name" value="GMC_OxRdtase_N"/>
</dbReference>
<comment type="similarity">
    <text evidence="2">Belongs to the GMC oxidoreductase family.</text>
</comment>
<dbReference type="SUPFAM" id="SSF54373">
    <property type="entry name" value="FAD-linked reductases, C-terminal domain"/>
    <property type="match status" value="1"/>
</dbReference>
<dbReference type="GO" id="GO:0050660">
    <property type="term" value="F:flavin adenine dinucleotide binding"/>
    <property type="evidence" value="ECO:0007669"/>
    <property type="project" value="InterPro"/>
</dbReference>
<accession>A0A1S1M3C3</accession>
<evidence type="ECO:0000313" key="10">
    <source>
        <dbReference type="Proteomes" id="UP000179441"/>
    </source>
</evidence>
<dbReference type="GO" id="GO:0008812">
    <property type="term" value="F:choline dehydrogenase activity"/>
    <property type="evidence" value="ECO:0007669"/>
    <property type="project" value="TreeGrafter"/>
</dbReference>
<feature type="domain" description="Glucose-methanol-choline oxidoreductase C-terminal" evidence="8">
    <location>
        <begin position="361"/>
        <end position="498"/>
    </location>
</feature>
<reference evidence="9 10" key="1">
    <citation type="submission" date="2016-10" db="EMBL/GenBank/DDBJ databases">
        <title>Evaluation of Human, Veterinary and Environmental Mycobacterium chelonae Isolates by Core Genome Phylogenomic Analysis, Targeted Gene Comparison, and Anti-microbial Susceptibility Patterns: A Tale of Mistaken Identities.</title>
        <authorList>
            <person name="Fogelson S.B."/>
            <person name="Camus A.C."/>
            <person name="Lorenz W."/>
            <person name="Vasireddy R."/>
            <person name="Vasireddy S."/>
            <person name="Smith T."/>
            <person name="Brown-Elliott B.A."/>
            <person name="Wallace R.J.Jr."/>
            <person name="Hasan N.A."/>
            <person name="Reischl U."/>
            <person name="Sanchez S."/>
        </authorList>
    </citation>
    <scope>NUCLEOTIDE SEQUENCE [LARGE SCALE GENOMIC DNA]</scope>
    <source>
        <strain evidence="9 10">15518</strain>
    </source>
</reference>
<dbReference type="Gene3D" id="3.50.50.60">
    <property type="entry name" value="FAD/NAD(P)-binding domain"/>
    <property type="match status" value="1"/>
</dbReference>
<keyword evidence="10" id="KW-1185">Reference proteome</keyword>
<protein>
    <recommendedName>
        <fullName evidence="11">Glucose-methanol-choline oxidoreductase</fullName>
    </recommendedName>
</protein>
<dbReference type="SUPFAM" id="SSF51905">
    <property type="entry name" value="FAD/NAD(P)-binding domain"/>
    <property type="match status" value="1"/>
</dbReference>
<dbReference type="Pfam" id="PF05199">
    <property type="entry name" value="GMC_oxred_C"/>
    <property type="match status" value="1"/>
</dbReference>
<dbReference type="PANTHER" id="PTHR11552">
    <property type="entry name" value="GLUCOSE-METHANOL-CHOLINE GMC OXIDOREDUCTASE"/>
    <property type="match status" value="1"/>
</dbReference>
<dbReference type="PANTHER" id="PTHR11552:SF147">
    <property type="entry name" value="CHOLINE DEHYDROGENASE, MITOCHONDRIAL"/>
    <property type="match status" value="1"/>
</dbReference>
<evidence type="ECO:0000256" key="3">
    <source>
        <dbReference type="ARBA" id="ARBA00022630"/>
    </source>
</evidence>
<dbReference type="RefSeq" id="WP_070951456.1">
    <property type="nucleotide sequence ID" value="NZ_CP050145.1"/>
</dbReference>
<comment type="cofactor">
    <cofactor evidence="1 5">
        <name>FAD</name>
        <dbReference type="ChEBI" id="CHEBI:57692"/>
    </cofactor>
</comment>
<dbReference type="AlphaFoldDB" id="A0A1S1M3C3"/>
<evidence type="ECO:0000259" key="7">
    <source>
        <dbReference type="Pfam" id="PF00732"/>
    </source>
</evidence>
<dbReference type="InterPro" id="IPR036188">
    <property type="entry name" value="FAD/NAD-bd_sf"/>
</dbReference>
<dbReference type="InterPro" id="IPR007867">
    <property type="entry name" value="GMC_OxRtase_C"/>
</dbReference>
<dbReference type="EMBL" id="MLIS01000001">
    <property type="protein sequence ID" value="OHU78121.1"/>
    <property type="molecule type" value="Genomic_DNA"/>
</dbReference>
<gene>
    <name evidence="9" type="ORF">BKG84_06655</name>
</gene>
<dbReference type="GO" id="GO:0019285">
    <property type="term" value="P:glycine betaine biosynthetic process from choline"/>
    <property type="evidence" value="ECO:0007669"/>
    <property type="project" value="TreeGrafter"/>
</dbReference>
<feature type="region of interest" description="Disordered" evidence="6">
    <location>
        <begin position="302"/>
        <end position="321"/>
    </location>
</feature>
<evidence type="ECO:0000256" key="4">
    <source>
        <dbReference type="ARBA" id="ARBA00022827"/>
    </source>
</evidence>
<evidence type="ECO:0008006" key="11">
    <source>
        <dbReference type="Google" id="ProtNLM"/>
    </source>
</evidence>